<feature type="domain" description="Rhodanese" evidence="3">
    <location>
        <begin position="38"/>
        <end position="128"/>
    </location>
</feature>
<dbReference type="InterPro" id="IPR036873">
    <property type="entry name" value="Rhodanese-like_dom_sf"/>
</dbReference>
<evidence type="ECO:0000313" key="4">
    <source>
        <dbReference type="EMBL" id="OMJ84686.1"/>
    </source>
</evidence>
<dbReference type="InterPro" id="IPR001763">
    <property type="entry name" value="Rhodanese-like_dom"/>
</dbReference>
<keyword evidence="2" id="KW-0677">Repeat</keyword>
<organism evidence="4 5">
    <name type="scientific">Stentor coeruleus</name>
    <dbReference type="NCBI Taxonomy" id="5963"/>
    <lineage>
        <taxon>Eukaryota</taxon>
        <taxon>Sar</taxon>
        <taxon>Alveolata</taxon>
        <taxon>Ciliophora</taxon>
        <taxon>Postciliodesmatophora</taxon>
        <taxon>Heterotrichea</taxon>
        <taxon>Heterotrichida</taxon>
        <taxon>Stentoridae</taxon>
        <taxon>Stentor</taxon>
    </lineage>
</organism>
<dbReference type="GO" id="GO:0005739">
    <property type="term" value="C:mitochondrion"/>
    <property type="evidence" value="ECO:0007669"/>
    <property type="project" value="TreeGrafter"/>
</dbReference>
<reference evidence="4 5" key="1">
    <citation type="submission" date="2016-11" db="EMBL/GenBank/DDBJ databases">
        <title>The macronuclear genome of Stentor coeruleus: a giant cell with tiny introns.</title>
        <authorList>
            <person name="Slabodnick M."/>
            <person name="Ruby J.G."/>
            <person name="Reiff S.B."/>
            <person name="Swart E.C."/>
            <person name="Gosai S."/>
            <person name="Prabakaran S."/>
            <person name="Witkowska E."/>
            <person name="Larue G.E."/>
            <person name="Fisher S."/>
            <person name="Freeman R.M."/>
            <person name="Gunawardena J."/>
            <person name="Chu W."/>
            <person name="Stover N.A."/>
            <person name="Gregory B.D."/>
            <person name="Nowacki M."/>
            <person name="Derisi J."/>
            <person name="Roy S.W."/>
            <person name="Marshall W.F."/>
            <person name="Sood P."/>
        </authorList>
    </citation>
    <scope>NUCLEOTIDE SEQUENCE [LARGE SCALE GENOMIC DNA]</scope>
    <source>
        <strain evidence="4">WM001</strain>
    </source>
</reference>
<gene>
    <name evidence="4" type="ORF">SteCoe_14143</name>
</gene>
<evidence type="ECO:0000256" key="2">
    <source>
        <dbReference type="ARBA" id="ARBA00022737"/>
    </source>
</evidence>
<dbReference type="InterPro" id="IPR045078">
    <property type="entry name" value="TST/MPST-like"/>
</dbReference>
<name>A0A1R2C6Q3_9CILI</name>
<dbReference type="SMART" id="SM00450">
    <property type="entry name" value="RHOD"/>
    <property type="match status" value="2"/>
</dbReference>
<dbReference type="PANTHER" id="PTHR11364">
    <property type="entry name" value="THIOSULFATE SULFERTANSFERASE"/>
    <property type="match status" value="1"/>
</dbReference>
<evidence type="ECO:0000256" key="1">
    <source>
        <dbReference type="ARBA" id="ARBA00022679"/>
    </source>
</evidence>
<dbReference type="Pfam" id="PF00581">
    <property type="entry name" value="Rhodanese"/>
    <property type="match status" value="2"/>
</dbReference>
<feature type="domain" description="Rhodanese" evidence="3">
    <location>
        <begin position="169"/>
        <end position="262"/>
    </location>
</feature>
<dbReference type="PANTHER" id="PTHR11364:SF27">
    <property type="entry name" value="SULFURTRANSFERASE"/>
    <property type="match status" value="1"/>
</dbReference>
<keyword evidence="1" id="KW-0808">Transferase</keyword>
<dbReference type="PROSITE" id="PS50206">
    <property type="entry name" value="RHODANESE_3"/>
    <property type="match status" value="2"/>
</dbReference>
<dbReference type="Gene3D" id="3.40.250.10">
    <property type="entry name" value="Rhodanese-like domain"/>
    <property type="match status" value="2"/>
</dbReference>
<dbReference type="SUPFAM" id="SSF52821">
    <property type="entry name" value="Rhodanese/Cell cycle control phosphatase"/>
    <property type="match status" value="2"/>
</dbReference>
<dbReference type="CDD" id="cd01448">
    <property type="entry name" value="TST_Repeat_1"/>
    <property type="match status" value="1"/>
</dbReference>
<evidence type="ECO:0000259" key="3">
    <source>
        <dbReference type="PROSITE" id="PS50206"/>
    </source>
</evidence>
<keyword evidence="5" id="KW-1185">Reference proteome</keyword>
<dbReference type="Proteomes" id="UP000187209">
    <property type="component" value="Unassembled WGS sequence"/>
</dbReference>
<proteinExistence type="predicted"/>
<dbReference type="EMBL" id="MPUH01000261">
    <property type="protein sequence ID" value="OMJ84686.1"/>
    <property type="molecule type" value="Genomic_DNA"/>
</dbReference>
<comment type="caution">
    <text evidence="4">The sequence shown here is derived from an EMBL/GenBank/DDBJ whole genome shotgun (WGS) entry which is preliminary data.</text>
</comment>
<protein>
    <recommendedName>
        <fullName evidence="3">Rhodanese domain-containing protein</fullName>
    </recommendedName>
</protein>
<dbReference type="GO" id="GO:0004792">
    <property type="term" value="F:thiosulfate-cyanide sulfurtransferase activity"/>
    <property type="evidence" value="ECO:0007669"/>
    <property type="project" value="TreeGrafter"/>
</dbReference>
<evidence type="ECO:0000313" key="5">
    <source>
        <dbReference type="Proteomes" id="UP000187209"/>
    </source>
</evidence>
<dbReference type="AlphaFoldDB" id="A0A1R2C6Q3"/>
<accession>A0A1R2C6Q3</accession>
<sequence length="265" mass="29437">MESPVFISTSSLQALIDSHSVQIVDSGMGAKDGHFAKRIPGAKYFNIPDYKCTQSSLSMGFPCLPDFTEYMKRFGLRNNGTAVVVYDQSGVAMAGRAWFMFRHYGYQNVKILDGGLVKWVAEGRATESGQYQISVNTNINQADYQFVEREGERALFPEVLQISQKINRNETDIRIWDPRPAEVFNNGTVDNAVNISFSSFFNGDRTVKSPDDVRKILAERLGHGEIITSCAKGVIACLGYAIATHAGRNVKVFTGSLEEWNSLKP</sequence>
<dbReference type="OrthoDB" id="288459at2759"/>